<sequence>MTYTVYADSWTAFNFNYYNTWRLCDGDRYVKLSGYDVGYYVGVILCDQSRYKILLSDTIDGEFYDIGDGAGTGQDNCEFIGGEFEAWTVDPDYYNAPSVIGFFRNQWGEIPSMGTIGTADSKFYGRWMECGLVIP</sequence>
<name>A0ABM0M606_SACKO</name>
<dbReference type="GeneID" id="102805007"/>
<reference evidence="3" key="1">
    <citation type="submission" date="2025-08" db="UniProtKB">
        <authorList>
            <consortium name="RefSeq"/>
        </authorList>
    </citation>
    <scope>IDENTIFICATION</scope>
    <source>
        <tissue evidence="3">Testes</tissue>
    </source>
</reference>
<proteinExistence type="predicted"/>
<dbReference type="Pfam" id="PF21731">
    <property type="entry name" value="TARSH_C"/>
    <property type="match status" value="1"/>
</dbReference>
<dbReference type="PANTHER" id="PTHR23197:SF11">
    <property type="entry name" value="RE03558P"/>
    <property type="match status" value="1"/>
</dbReference>
<organism evidence="2 3">
    <name type="scientific">Saccoglossus kowalevskii</name>
    <name type="common">Acorn worm</name>
    <dbReference type="NCBI Taxonomy" id="10224"/>
    <lineage>
        <taxon>Eukaryota</taxon>
        <taxon>Metazoa</taxon>
        <taxon>Hemichordata</taxon>
        <taxon>Enteropneusta</taxon>
        <taxon>Harrimaniidae</taxon>
        <taxon>Saccoglossus</taxon>
    </lineage>
</organism>
<accession>A0ABM0M606</accession>
<protein>
    <submittedName>
        <fullName evidence="3">Fibronectin type III domain-containing protein 1-like</fullName>
    </submittedName>
</protein>
<dbReference type="Proteomes" id="UP000694865">
    <property type="component" value="Unplaced"/>
</dbReference>
<evidence type="ECO:0000259" key="1">
    <source>
        <dbReference type="Pfam" id="PF21731"/>
    </source>
</evidence>
<evidence type="ECO:0000313" key="2">
    <source>
        <dbReference type="Proteomes" id="UP000694865"/>
    </source>
</evidence>
<gene>
    <name evidence="3" type="primary">LOC102805007</name>
</gene>
<dbReference type="InterPro" id="IPR049109">
    <property type="entry name" value="TARSH/FNDC1_C"/>
</dbReference>
<dbReference type="PANTHER" id="PTHR23197">
    <property type="entry name" value="TARSH-RELATED FIBRONECTIN DOMAIN-CONTAINING"/>
    <property type="match status" value="1"/>
</dbReference>
<dbReference type="RefSeq" id="XP_006815447.1">
    <property type="nucleotide sequence ID" value="XM_006815384.1"/>
</dbReference>
<feature type="domain" description="Target of Nesh-SH3/FNDC1 C-terminal" evidence="1">
    <location>
        <begin position="10"/>
        <end position="135"/>
    </location>
</feature>
<keyword evidence="2" id="KW-1185">Reference proteome</keyword>
<evidence type="ECO:0000313" key="3">
    <source>
        <dbReference type="RefSeq" id="XP_006815447.1"/>
    </source>
</evidence>